<feature type="transmembrane region" description="Helical" evidence="4">
    <location>
        <begin position="735"/>
        <end position="753"/>
    </location>
</feature>
<feature type="transmembrane region" description="Helical" evidence="4">
    <location>
        <begin position="822"/>
        <end position="847"/>
    </location>
</feature>
<feature type="transmembrane region" description="Helical" evidence="4">
    <location>
        <begin position="787"/>
        <end position="807"/>
    </location>
</feature>
<evidence type="ECO:0000313" key="5">
    <source>
        <dbReference type="EMBL" id="CAI2368231.1"/>
    </source>
</evidence>
<dbReference type="PANTHER" id="PTHR46130:SF3">
    <property type="entry name" value="CHROMOSOME UNDETERMINED SCAFFOLD_33, WHOLE GENOME SHOTGUN SEQUENCE"/>
    <property type="match status" value="1"/>
</dbReference>
<evidence type="ECO:0000313" key="6">
    <source>
        <dbReference type="Proteomes" id="UP001295684"/>
    </source>
</evidence>
<dbReference type="InterPro" id="IPR043543">
    <property type="entry name" value="PAPPA/PAPPA2"/>
</dbReference>
<evidence type="ECO:0000256" key="1">
    <source>
        <dbReference type="ARBA" id="ARBA00022729"/>
    </source>
</evidence>
<keyword evidence="4" id="KW-0472">Membrane</keyword>
<proteinExistence type="predicted"/>
<gene>
    <name evidence="5" type="ORF">ECRASSUSDP1_LOCUS9522</name>
</gene>
<keyword evidence="3" id="KW-1015">Disulfide bond</keyword>
<evidence type="ECO:0000256" key="3">
    <source>
        <dbReference type="ARBA" id="ARBA00023157"/>
    </source>
</evidence>
<dbReference type="PANTHER" id="PTHR46130">
    <property type="entry name" value="LAMGL DOMAIN-CONTAINING PROTEIN"/>
    <property type="match status" value="1"/>
</dbReference>
<reference evidence="5" key="1">
    <citation type="submission" date="2023-07" db="EMBL/GenBank/DDBJ databases">
        <authorList>
            <consortium name="AG Swart"/>
            <person name="Singh M."/>
            <person name="Singh A."/>
            <person name="Seah K."/>
            <person name="Emmerich C."/>
        </authorList>
    </citation>
    <scope>NUCLEOTIDE SEQUENCE</scope>
    <source>
        <strain evidence="5">DP1</strain>
    </source>
</reference>
<comment type="caution">
    <text evidence="5">The sequence shown here is derived from an EMBL/GenBank/DDBJ whole genome shotgun (WGS) entry which is preliminary data.</text>
</comment>
<feature type="transmembrane region" description="Helical" evidence="4">
    <location>
        <begin position="687"/>
        <end position="709"/>
    </location>
</feature>
<name>A0AAD1XES8_EUPCR</name>
<keyword evidence="1" id="KW-0732">Signal</keyword>
<dbReference type="NCBIfam" id="TIGR02232">
    <property type="entry name" value="myxo_disulf_rpt"/>
    <property type="match status" value="5"/>
</dbReference>
<feature type="transmembrane region" description="Helical" evidence="4">
    <location>
        <begin position="604"/>
        <end position="623"/>
    </location>
</feature>
<dbReference type="InterPro" id="IPR011936">
    <property type="entry name" value="Myxo_disulph_rpt"/>
</dbReference>
<dbReference type="GO" id="GO:0005615">
    <property type="term" value="C:extracellular space"/>
    <property type="evidence" value="ECO:0007669"/>
    <property type="project" value="TreeGrafter"/>
</dbReference>
<organism evidence="5 6">
    <name type="scientific">Euplotes crassus</name>
    <dbReference type="NCBI Taxonomy" id="5936"/>
    <lineage>
        <taxon>Eukaryota</taxon>
        <taxon>Sar</taxon>
        <taxon>Alveolata</taxon>
        <taxon>Ciliophora</taxon>
        <taxon>Intramacronucleata</taxon>
        <taxon>Spirotrichea</taxon>
        <taxon>Hypotrichia</taxon>
        <taxon>Euplotida</taxon>
        <taxon>Euplotidae</taxon>
        <taxon>Moneuplotes</taxon>
    </lineage>
</organism>
<keyword evidence="4" id="KW-1133">Transmembrane helix</keyword>
<evidence type="ECO:0000256" key="4">
    <source>
        <dbReference type="SAM" id="Phobius"/>
    </source>
</evidence>
<dbReference type="GO" id="GO:0006508">
    <property type="term" value="P:proteolysis"/>
    <property type="evidence" value="ECO:0007669"/>
    <property type="project" value="TreeGrafter"/>
</dbReference>
<accession>A0AAD1XES8</accession>
<keyword evidence="6" id="KW-1185">Reference proteome</keyword>
<dbReference type="Proteomes" id="UP001295684">
    <property type="component" value="Unassembled WGS sequence"/>
</dbReference>
<dbReference type="GO" id="GO:0007166">
    <property type="term" value="P:cell surface receptor signaling pathway"/>
    <property type="evidence" value="ECO:0007669"/>
    <property type="project" value="TreeGrafter"/>
</dbReference>
<sequence length="934" mass="103408">MAVQYNYKFAGLVGNPTIFQEDDSSPDAPKFLINNSAKPTVTKQGVLFPSGTSLIHDKPFEAPHGQFSFQYWAYFFTSDRVMIFQGAVKDTGTIEGFEFDSFPGMTGLKAYSLYKTVGNSQESFLEGWNRLRCSNNGGFLNSKLYNKAIGEVDATTYSHTMNLNAGYKLGSLTPTSNHFLIHSFTFTDDTSLVALDSSALYQNTLNTCGDGIVQPTNLEQCDDGNFDVEDGCNDHCFLEVGSCTQNPSTCFTQCGDGIKDTFEECDDGNEINSDGCDSNCNLEDYWTCIQPSLSQPTECTEDCGDGRRFNTLQSYCDDGNKTPDDGCSDTCSTEAGYKCQGGDSTTPDTCAPICGDGLKIPTETCDDNNTNSDDGCSNNCQREDGWTCTGGSPTQKDICHPICGDGKIEGNEECDDGNLDPRDGCSSTCNVEQGWNCILETQSTKSQCQPKCDAEHCEICEIQNSTKCYTCDQGYTISKDFKCKNSEGSEYVQTMTNSMTALLGIGTAISLCVSILNLSAPMTLWAMANQMQLMLILLLTQSSLPDDIVGLITNNDIFSFNLKFLQIKSNKISHIPLTWLNKVQTDPALVKFGLESGSCFSNNFSLILTFCVFSILHLLLLICPREVKDSGHPCRNKLAKPFGYLWRMLTFGIYIRLFLEAFQFIYISSLSELWEMSNSSYQDIVSGSFALFALACCLIVLIISTIQALKQQDENSHGKLEEFITGLKPLKLKRLYIPILILRRILFGAILIICEAYGHTVLVGPMLLLQVAYSANILYLRPMESKLNNLVECTNEIFYIFFVAFLLKFNSEQKWEGWPTSVYLWVVLANSAVISVLILAGGVSDCVNKISTWKCKKPMDKMPNLQNPSVIKRTPKRFVDQNLDASEISVSKPFSQVTTKHMRRNVQGQSLNQAVAGRIRNKGRVMPILEGLDA</sequence>
<dbReference type="Pfam" id="PF13948">
    <property type="entry name" value="DUF4215"/>
    <property type="match status" value="4"/>
</dbReference>
<dbReference type="EMBL" id="CAMPGE010009363">
    <property type="protein sequence ID" value="CAI2368231.1"/>
    <property type="molecule type" value="Genomic_DNA"/>
</dbReference>
<evidence type="ECO:0000256" key="2">
    <source>
        <dbReference type="ARBA" id="ARBA00022737"/>
    </source>
</evidence>
<feature type="transmembrane region" description="Helical" evidence="4">
    <location>
        <begin position="759"/>
        <end position="780"/>
    </location>
</feature>
<keyword evidence="4" id="KW-0812">Transmembrane</keyword>
<feature type="transmembrane region" description="Helical" evidence="4">
    <location>
        <begin position="644"/>
        <end position="667"/>
    </location>
</feature>
<protein>
    <submittedName>
        <fullName evidence="5">Uncharacterized protein</fullName>
    </submittedName>
</protein>
<keyword evidence="2" id="KW-0677">Repeat</keyword>
<dbReference type="AlphaFoldDB" id="A0AAD1XES8"/>
<dbReference type="GO" id="GO:0004222">
    <property type="term" value="F:metalloendopeptidase activity"/>
    <property type="evidence" value="ECO:0007669"/>
    <property type="project" value="TreeGrafter"/>
</dbReference>